<dbReference type="GeneID" id="106566306"/>
<dbReference type="Proteomes" id="UP001652741">
    <property type="component" value="Chromosome ssa13"/>
</dbReference>
<feature type="domain" description="Protein kinase" evidence="2">
    <location>
        <begin position="24"/>
        <end position="286"/>
    </location>
</feature>
<dbReference type="Gene3D" id="3.30.200.20">
    <property type="entry name" value="Phosphorylase Kinase, domain 1"/>
    <property type="match status" value="1"/>
</dbReference>
<dbReference type="RefSeq" id="XP_045548673.1">
    <property type="nucleotide sequence ID" value="XM_045692717.1"/>
</dbReference>
<feature type="region of interest" description="Disordered" evidence="1">
    <location>
        <begin position="952"/>
        <end position="1059"/>
    </location>
</feature>
<dbReference type="PANTHER" id="PTHR24347">
    <property type="entry name" value="SERINE/THREONINE-PROTEIN KINASE"/>
    <property type="match status" value="1"/>
</dbReference>
<dbReference type="PROSITE" id="PS50011">
    <property type="entry name" value="PROTEIN_KINASE_DOM"/>
    <property type="match status" value="1"/>
</dbReference>
<gene>
    <name evidence="4" type="primary">LOC106566306</name>
</gene>
<proteinExistence type="predicted"/>
<dbReference type="Gene3D" id="1.10.510.10">
    <property type="entry name" value="Transferase(Phosphotransferase) domain 1"/>
    <property type="match status" value="1"/>
</dbReference>
<name>A0ABM3CQ34_SALSA</name>
<dbReference type="Pfam" id="PF00069">
    <property type="entry name" value="Pkinase"/>
    <property type="match status" value="1"/>
</dbReference>
<evidence type="ECO:0000313" key="4">
    <source>
        <dbReference type="RefSeq" id="XP_045548673.1"/>
    </source>
</evidence>
<evidence type="ECO:0000256" key="1">
    <source>
        <dbReference type="SAM" id="MobiDB-lite"/>
    </source>
</evidence>
<protein>
    <submittedName>
        <fullName evidence="4">LOW QUALITY PROTEIN: mucin-19</fullName>
    </submittedName>
</protein>
<accession>A0ABM3CQ34</accession>
<feature type="region of interest" description="Disordered" evidence="1">
    <location>
        <begin position="338"/>
        <end position="743"/>
    </location>
</feature>
<feature type="compositionally biased region" description="Low complexity" evidence="1">
    <location>
        <begin position="459"/>
        <end position="476"/>
    </location>
</feature>
<evidence type="ECO:0000313" key="3">
    <source>
        <dbReference type="Proteomes" id="UP001652741"/>
    </source>
</evidence>
<feature type="region of interest" description="Disordered" evidence="1">
    <location>
        <begin position="824"/>
        <end position="855"/>
    </location>
</feature>
<sequence length="1059" mass="110449">MPFGCLALRDGRNLDDISDVTDKYEIGQVLKAKEFCELCMAKDRQTNKVFVCKKFLKKDGRKVRKAAKNEILILKMVNHPNILQLIDTFETRKEYFIIQELATGGDVFDWILDQGNYTERDASNVIKQVLEAVSYLHSLNIVHRNLKLENLMYYTENNHNKVVLRDFYLSKFENGSITEPCGTPEYLAPEVVARHRYGRPVDCWAVGVIMYILLSGNPPFYDETEEENTDLHNRIIFCRIVAGEFEFDAPYWDYISVPAKELVCRLMEVDQMLRITAADALLHEWIAGNGASEKNLKDGVCAQFEKNFAKSKWRKAIRVTTFMQRLRASEAAAAEAAAAGGHGGGGGEVQGGGGGGGGVRESKEGGVTPGSVSLEVTVETSPEREEMNGGVGVRRRGEEESVGGRIPPSPSVGISLSATNEQRSQPPSQSSASCKPPGEEPEKPALKKTSGKMAAALGKTKTTPEPKTLPTPTVTPDITKPQDPTPISVPEPKRAASSLPSNAEKKHPPSVAPETPTTQRRKMAAQLHNTGQGPAAPTVPVAASSTPTVPVTASTTPTVPVTASTTPTVPVTASTTPTVPVTASTTPTAPVAASTTPTVPVAASTTPTVPVAASTTPTVPVAASTTPTVPVAASTTPTVPVGASATPTAPVAASTTPTVPVAASTTPTVPVAASTTPTVPVATSTTPTVPVAASTTPTVPVAASTTPTVPVAASTTPTVPVAASTTPTVPVTTTAPPADRRPAVQAPVEEKKQEMDDGSWCQTQLPEAVAERPAGLEVGVGVGSMRVGTGMETGGLGTFGAGAGAGIFGIGVGSGVGPRIGPRGDASPIGRDQRADRHSVEFSMSRGEPKPSEGGYSYTVGALGSSPSLGRHTTAYGQEVELGGYGGSYCSSLYGSGGGGGMYGGLEHGGVGVRGHGSSTTDWQMDSVIEQIEKQMAAVLEKIEGDMPSLLEQISDCPQPPELPRSTHTSPSSRSRSSHLSPTSSSSLTSTSSPPPLPTSPRPPLPSLPHLTIPPPSYPPPSPPTHSPGQPICEQEEREGQMGAVHSSQAPSSRPGKGL</sequence>
<evidence type="ECO:0000259" key="2">
    <source>
        <dbReference type="PROSITE" id="PS50011"/>
    </source>
</evidence>
<feature type="compositionally biased region" description="Basic and acidic residues" evidence="1">
    <location>
        <begin position="831"/>
        <end position="840"/>
    </location>
</feature>
<feature type="compositionally biased region" description="Low complexity" evidence="1">
    <location>
        <begin position="422"/>
        <end position="436"/>
    </location>
</feature>
<feature type="compositionally biased region" description="Low complexity" evidence="1">
    <location>
        <begin position="534"/>
        <end position="737"/>
    </location>
</feature>
<dbReference type="InterPro" id="IPR011009">
    <property type="entry name" value="Kinase-like_dom_sf"/>
</dbReference>
<dbReference type="InterPro" id="IPR000719">
    <property type="entry name" value="Prot_kinase_dom"/>
</dbReference>
<feature type="compositionally biased region" description="Polar residues" evidence="1">
    <location>
        <begin position="412"/>
        <end position="421"/>
    </location>
</feature>
<feature type="compositionally biased region" description="Gly residues" evidence="1">
    <location>
        <begin position="340"/>
        <end position="359"/>
    </location>
</feature>
<feature type="compositionally biased region" description="Low complexity" evidence="1">
    <location>
        <begin position="964"/>
        <end position="992"/>
    </location>
</feature>
<reference evidence="4" key="1">
    <citation type="submission" date="2025-08" db="UniProtKB">
        <authorList>
            <consortium name="RefSeq"/>
        </authorList>
    </citation>
    <scope>IDENTIFICATION</scope>
</reference>
<feature type="compositionally biased region" description="Pro residues" evidence="1">
    <location>
        <begin position="993"/>
        <end position="1026"/>
    </location>
</feature>
<keyword evidence="3" id="KW-1185">Reference proteome</keyword>
<dbReference type="SUPFAM" id="SSF56112">
    <property type="entry name" value="Protein kinase-like (PK-like)"/>
    <property type="match status" value="1"/>
</dbReference>
<organism evidence="3 4">
    <name type="scientific">Salmo salar</name>
    <name type="common">Atlantic salmon</name>
    <dbReference type="NCBI Taxonomy" id="8030"/>
    <lineage>
        <taxon>Eukaryota</taxon>
        <taxon>Metazoa</taxon>
        <taxon>Chordata</taxon>
        <taxon>Craniata</taxon>
        <taxon>Vertebrata</taxon>
        <taxon>Euteleostomi</taxon>
        <taxon>Actinopterygii</taxon>
        <taxon>Neopterygii</taxon>
        <taxon>Teleostei</taxon>
        <taxon>Protacanthopterygii</taxon>
        <taxon>Salmoniformes</taxon>
        <taxon>Salmonidae</taxon>
        <taxon>Salmoninae</taxon>
        <taxon>Salmo</taxon>
    </lineage>
</organism>